<dbReference type="AlphaFoldDB" id="A0A067MRA1"/>
<protein>
    <recommendedName>
        <fullName evidence="3">F-box domain-containing protein</fullName>
    </recommendedName>
</protein>
<keyword evidence="2" id="KW-1185">Reference proteome</keyword>
<dbReference type="InParanoid" id="A0A067MRA1"/>
<dbReference type="OrthoDB" id="3221235at2759"/>
<dbReference type="Gene3D" id="3.80.10.10">
    <property type="entry name" value="Ribonuclease Inhibitor"/>
    <property type="match status" value="1"/>
</dbReference>
<reference evidence="2" key="1">
    <citation type="journal article" date="2014" name="Proc. Natl. Acad. Sci. U.S.A.">
        <title>Extensive sampling of basidiomycete genomes demonstrates inadequacy of the white-rot/brown-rot paradigm for wood decay fungi.</title>
        <authorList>
            <person name="Riley R."/>
            <person name="Salamov A.A."/>
            <person name="Brown D.W."/>
            <person name="Nagy L.G."/>
            <person name="Floudas D."/>
            <person name="Held B.W."/>
            <person name="Levasseur A."/>
            <person name="Lombard V."/>
            <person name="Morin E."/>
            <person name="Otillar R."/>
            <person name="Lindquist E.A."/>
            <person name="Sun H."/>
            <person name="LaButti K.M."/>
            <person name="Schmutz J."/>
            <person name="Jabbour D."/>
            <person name="Luo H."/>
            <person name="Baker S.E."/>
            <person name="Pisabarro A.G."/>
            <person name="Walton J.D."/>
            <person name="Blanchette R.A."/>
            <person name="Henrissat B."/>
            <person name="Martin F."/>
            <person name="Cullen D."/>
            <person name="Hibbett D.S."/>
            <person name="Grigoriev I.V."/>
        </authorList>
    </citation>
    <scope>NUCLEOTIDE SEQUENCE [LARGE SCALE GENOMIC DNA]</scope>
    <source>
        <strain evidence="2">FD-172 SS1</strain>
    </source>
</reference>
<evidence type="ECO:0008006" key="3">
    <source>
        <dbReference type="Google" id="ProtNLM"/>
    </source>
</evidence>
<dbReference type="EMBL" id="KL198039">
    <property type="protein sequence ID" value="KDQ14126.1"/>
    <property type="molecule type" value="Genomic_DNA"/>
</dbReference>
<dbReference type="SUPFAM" id="SSF52047">
    <property type="entry name" value="RNI-like"/>
    <property type="match status" value="1"/>
</dbReference>
<organism evidence="1 2">
    <name type="scientific">Botryobasidium botryosum (strain FD-172 SS1)</name>
    <dbReference type="NCBI Taxonomy" id="930990"/>
    <lineage>
        <taxon>Eukaryota</taxon>
        <taxon>Fungi</taxon>
        <taxon>Dikarya</taxon>
        <taxon>Basidiomycota</taxon>
        <taxon>Agaricomycotina</taxon>
        <taxon>Agaricomycetes</taxon>
        <taxon>Cantharellales</taxon>
        <taxon>Botryobasidiaceae</taxon>
        <taxon>Botryobasidium</taxon>
    </lineage>
</organism>
<proteinExistence type="predicted"/>
<evidence type="ECO:0000313" key="1">
    <source>
        <dbReference type="EMBL" id="KDQ14126.1"/>
    </source>
</evidence>
<dbReference type="HOGENOM" id="CLU_470079_0_0_1"/>
<gene>
    <name evidence="1" type="ORF">BOTBODRAFT_188033</name>
</gene>
<evidence type="ECO:0000313" key="2">
    <source>
        <dbReference type="Proteomes" id="UP000027195"/>
    </source>
</evidence>
<sequence length="603" mass="67323">MGQSIGAVFSPFQPVNPQATVQQLSFEALCELMILSVEVHGTDPVMLSHVCVAWRDAAHNIPRLWRKVDVDLSYKRVKEKTAHWLDIWRRPLASPHPPPVCFPLLLSIRSSEPLHNLTTENETKLLPIIQLLCGVSPYWGMLTLSSSPWEASVFFRECGLCSTPRLSAVTIELLKARTRVQFPIQFFAHTDVSMFLGLSGHLIEPRGLIAQRLTTLDILLDPNHWPDQLYLMLSSCTNLVNLRLRAIQNQSCRALIDVLPPGYFFNFPFLRFLSVSGIGTLRGLGSFQAPSLAVFHADDIWWSNASVHGLAEFLCASSSLEIVRLQGNKTAGDVAFPFHVELLEIQQFHAEGCTSPVIFSHLSLPHVAEVILERMSIQATTQLIASCPLLTSANISQPTYPKSNAQTHDLRHESITALTLCERSLRLLKASTFPALRTLSIRSSRHDSPNSPNSYAHKYVKEATKDPLSSLTALRVEGMIFSGENFEKFCLERLHSIEEVELIECQLLEGAMETLSRLCAFPYIRRILLHGCAGLSARDIFRLRHMQHAALEVEVVLTEDYTSGDIEMDGSGSETSGTDAKMEGIETNIRRGGPVSWRQTHSD</sequence>
<name>A0A067MRA1_BOTB1</name>
<dbReference type="InterPro" id="IPR032675">
    <property type="entry name" value="LRR_dom_sf"/>
</dbReference>
<dbReference type="Proteomes" id="UP000027195">
    <property type="component" value="Unassembled WGS sequence"/>
</dbReference>
<accession>A0A067MRA1</accession>